<feature type="region of interest" description="Disordered" evidence="1">
    <location>
        <begin position="364"/>
        <end position="391"/>
    </location>
</feature>
<sequence>MIAQHDTTIINQENDKKALSDELKQLINYVQLRGNEYHAADEPFKPFILGTSLNAIQKSLNNPVLQRINSAQTILRYLVEVIKLQRTIQPHLTEVHNPLITKIIDSEFILLQNVITMTQSDSSSLPLDQSWRIFGKMSELFTQLTSEELPTTKATEVKEALDKVHADLSSRDIQQKIDKQLALLNSLHADTDIDYDDFIELITSIKEQLITLKQEAQSANLVSSINLISEAFQQIDIKLALFIKRELDNAIEQIQKNPWATVYKKQQLYFDILKPLSKLLGVFTQLELSEADKRNYIHHLHAGYELCHDDDFLNLLERCAGLFYSQDESQLRPITLFINQTRESVNPARSILKKKRVHFSEIDQTEPVESTKETAQHIPKKRRLKDSESTEQPDSLIIKSFVDILTPVLKPGEMTSRKFTAAMFCSLGKDIWALKELNASIKITINYELVQRALKLCPLTEQNLLKSLQDQLSRLRNKFQRQLEDLDKFSSTSTQSFTDDALSQDDFKNILSDIVNQLKIYTEPKLIDGVVELLINKWMAGLRADGFILARHIEQMEQGIQGRSQSSVITSAAQTSTQPSSTRTFKCLSDALTHATAAEFNQHLTHLKSRMTDSTTYLNYLVNKINGSTVLHKALKNEQFNNKENLLAYINEVKSLFGADTPSFHSFLVSQTSSGFTFLHQIATLGNLSLLKSFTDLLKNELGSEGYVKALRIFTTKGYTPSCQSRVTHHEEINTFLNNERKNYPVITRRHPERDAFFKPHIEAVMTNPVQVRAEHFASSM</sequence>
<evidence type="ECO:0000256" key="1">
    <source>
        <dbReference type="SAM" id="MobiDB-lite"/>
    </source>
</evidence>
<dbReference type="RefSeq" id="WP_203112153.1">
    <property type="nucleotide sequence ID" value="NZ_JADOBG010000022.1"/>
</dbReference>
<comment type="caution">
    <text evidence="2">The sequence shown here is derived from an EMBL/GenBank/DDBJ whole genome shotgun (WGS) entry which is preliminary data.</text>
</comment>
<gene>
    <name evidence="2" type="ORF">I5282_09880</name>
</gene>
<reference evidence="2 3" key="1">
    <citation type="submission" date="2020-12" db="EMBL/GenBank/DDBJ databases">
        <title>WGS of Legionella: environmental sample.</title>
        <authorList>
            <person name="Cristino S."/>
            <person name="Girolamini L."/>
            <person name="Salaris S."/>
            <person name="Pascale M.R."/>
            <person name="Mazzotta M."/>
            <person name="Orsini M."/>
            <person name="Grottola A."/>
        </authorList>
    </citation>
    <scope>NUCLEOTIDE SEQUENCE [LARGE SCALE GENOMIC DNA]</scope>
    <source>
        <strain evidence="2 3">30cs62</strain>
    </source>
</reference>
<organism evidence="2 3">
    <name type="scientific">Legionella bononiensis</name>
    <dbReference type="NCBI Taxonomy" id="2793102"/>
    <lineage>
        <taxon>Bacteria</taxon>
        <taxon>Pseudomonadati</taxon>
        <taxon>Pseudomonadota</taxon>
        <taxon>Gammaproteobacteria</taxon>
        <taxon>Legionellales</taxon>
        <taxon>Legionellaceae</taxon>
        <taxon>Legionella</taxon>
    </lineage>
</organism>
<keyword evidence="3" id="KW-1185">Reference proteome</keyword>
<evidence type="ECO:0000313" key="3">
    <source>
        <dbReference type="Proteomes" id="UP000809910"/>
    </source>
</evidence>
<protein>
    <recommendedName>
        <fullName evidence="4">RasGEF domain protein</fullName>
    </recommendedName>
</protein>
<evidence type="ECO:0000313" key="2">
    <source>
        <dbReference type="EMBL" id="MBL7526878.1"/>
    </source>
</evidence>
<name>A0ABS1WBZ1_9GAMM</name>
<evidence type="ECO:0008006" key="4">
    <source>
        <dbReference type="Google" id="ProtNLM"/>
    </source>
</evidence>
<proteinExistence type="predicted"/>
<dbReference type="Proteomes" id="UP000809910">
    <property type="component" value="Unassembled WGS sequence"/>
</dbReference>
<accession>A0ABS1WBZ1</accession>
<dbReference type="EMBL" id="JADWVN010000018">
    <property type="protein sequence ID" value="MBL7526878.1"/>
    <property type="molecule type" value="Genomic_DNA"/>
</dbReference>